<keyword evidence="2" id="KW-0479">Metal-binding</keyword>
<dbReference type="PANTHER" id="PTHR46470:SF2">
    <property type="entry name" value="GLYCERALDEHYDE 3-PHOSPHATE PHOSPHATASE"/>
    <property type="match status" value="1"/>
</dbReference>
<dbReference type="EMBL" id="JAIQUM010000008">
    <property type="protein sequence ID" value="MBZ5749701.1"/>
    <property type="molecule type" value="Genomic_DNA"/>
</dbReference>
<dbReference type="NCBIfam" id="TIGR01549">
    <property type="entry name" value="HAD-SF-IA-v1"/>
    <property type="match status" value="1"/>
</dbReference>
<dbReference type="PANTHER" id="PTHR46470">
    <property type="entry name" value="N-ACYLNEURAMINATE-9-PHOSPHATASE"/>
    <property type="match status" value="1"/>
</dbReference>
<dbReference type="Gene3D" id="1.10.150.520">
    <property type="match status" value="1"/>
</dbReference>
<organism evidence="5 6">
    <name type="scientific">Metabacillus rhizolycopersici</name>
    <dbReference type="NCBI Taxonomy" id="2875709"/>
    <lineage>
        <taxon>Bacteria</taxon>
        <taxon>Bacillati</taxon>
        <taxon>Bacillota</taxon>
        <taxon>Bacilli</taxon>
        <taxon>Bacillales</taxon>
        <taxon>Bacillaceae</taxon>
        <taxon>Metabacillus</taxon>
    </lineage>
</organism>
<dbReference type="InterPro" id="IPR041492">
    <property type="entry name" value="HAD_2"/>
</dbReference>
<evidence type="ECO:0000256" key="2">
    <source>
        <dbReference type="ARBA" id="ARBA00022723"/>
    </source>
</evidence>
<evidence type="ECO:0000256" key="3">
    <source>
        <dbReference type="ARBA" id="ARBA00022801"/>
    </source>
</evidence>
<dbReference type="RefSeq" id="WP_224137585.1">
    <property type="nucleotide sequence ID" value="NZ_JAIQUM010000008.1"/>
</dbReference>
<dbReference type="SFLD" id="SFLDS00003">
    <property type="entry name" value="Haloacid_Dehalogenase"/>
    <property type="match status" value="1"/>
</dbReference>
<comment type="caution">
    <text evidence="5">The sequence shown here is derived from an EMBL/GenBank/DDBJ whole genome shotgun (WGS) entry which is preliminary data.</text>
</comment>
<keyword evidence="4" id="KW-0460">Magnesium</keyword>
<dbReference type="CDD" id="cd01427">
    <property type="entry name" value="HAD_like"/>
    <property type="match status" value="1"/>
</dbReference>
<proteinExistence type="predicted"/>
<accession>A0ABS7UN18</accession>
<dbReference type="GO" id="GO:0016787">
    <property type="term" value="F:hydrolase activity"/>
    <property type="evidence" value="ECO:0007669"/>
    <property type="project" value="UniProtKB-KW"/>
</dbReference>
<evidence type="ECO:0000256" key="4">
    <source>
        <dbReference type="ARBA" id="ARBA00022842"/>
    </source>
</evidence>
<dbReference type="Proteomes" id="UP001165287">
    <property type="component" value="Unassembled WGS sequence"/>
</dbReference>
<keyword evidence="3 5" id="KW-0378">Hydrolase</keyword>
<evidence type="ECO:0000313" key="6">
    <source>
        <dbReference type="Proteomes" id="UP001165287"/>
    </source>
</evidence>
<name>A0ABS7UN18_9BACI</name>
<comment type="cofactor">
    <cofactor evidence="1">
        <name>Mg(2+)</name>
        <dbReference type="ChEBI" id="CHEBI:18420"/>
    </cofactor>
</comment>
<evidence type="ECO:0000313" key="5">
    <source>
        <dbReference type="EMBL" id="MBZ5749701.1"/>
    </source>
</evidence>
<evidence type="ECO:0000256" key="1">
    <source>
        <dbReference type="ARBA" id="ARBA00001946"/>
    </source>
</evidence>
<dbReference type="SFLD" id="SFLDG01129">
    <property type="entry name" value="C1.5:_HAD__Beta-PGM__Phosphata"/>
    <property type="match status" value="1"/>
</dbReference>
<dbReference type="SUPFAM" id="SSF56784">
    <property type="entry name" value="HAD-like"/>
    <property type="match status" value="1"/>
</dbReference>
<dbReference type="InterPro" id="IPR023214">
    <property type="entry name" value="HAD_sf"/>
</dbReference>
<dbReference type="Pfam" id="PF13419">
    <property type="entry name" value="HAD_2"/>
    <property type="match status" value="1"/>
</dbReference>
<keyword evidence="6" id="KW-1185">Reference proteome</keyword>
<dbReference type="InterPro" id="IPR006439">
    <property type="entry name" value="HAD-SF_hydro_IA"/>
</dbReference>
<dbReference type="InterPro" id="IPR036412">
    <property type="entry name" value="HAD-like_sf"/>
</dbReference>
<sequence>MPIKAIVFDMDDTLYYESDYVRSGMQELEKWIIENYNIGGFYEVAMTFFETGEKKYIFNKTLDLLKIPYNEKLIQSMINLYRSHKPSIQLLKDSKWVLDNLDENVKIGLISDGYFGAQTNKVHSLGIEEKFHSIILTDQFGRNHWKPSHKPYEQTCLNLQVSHHECVYIGDNVSKDFITAKKLGWKTVHIEREIGIYANITEKQEFMAHYQINNLKELSAIREFQHLFITQYEEAFNS</sequence>
<reference evidence="5" key="1">
    <citation type="submission" date="2024-05" db="EMBL/GenBank/DDBJ databases">
        <title>Metabacillus sp. nov., isolated from the rhizosphere soil of tomato plants.</title>
        <authorList>
            <person name="Ma R."/>
        </authorList>
    </citation>
    <scope>NUCLEOTIDE SEQUENCE</scope>
    <source>
        <strain evidence="5">DBTR6</strain>
    </source>
</reference>
<gene>
    <name evidence="5" type="ORF">K9V48_05490</name>
</gene>
<dbReference type="InterPro" id="IPR051400">
    <property type="entry name" value="HAD-like_hydrolase"/>
</dbReference>
<dbReference type="Gene3D" id="3.40.50.1000">
    <property type="entry name" value="HAD superfamily/HAD-like"/>
    <property type="match status" value="1"/>
</dbReference>
<protein>
    <submittedName>
        <fullName evidence="5">HAD family hydrolase</fullName>
    </submittedName>
</protein>